<dbReference type="AlphaFoldDB" id="A0A0G1VU96"/>
<feature type="region of interest" description="Disordered" evidence="1">
    <location>
        <begin position="49"/>
        <end position="68"/>
    </location>
</feature>
<evidence type="ECO:0000313" key="3">
    <source>
        <dbReference type="Proteomes" id="UP000034588"/>
    </source>
</evidence>
<gene>
    <name evidence="2" type="ORF">UY48_C0049G0009</name>
</gene>
<evidence type="ECO:0000256" key="1">
    <source>
        <dbReference type="SAM" id="MobiDB-lite"/>
    </source>
</evidence>
<protein>
    <submittedName>
        <fullName evidence="2">Uncharacterized protein</fullName>
    </submittedName>
</protein>
<dbReference type="EMBL" id="LCQD01000049">
    <property type="protein sequence ID" value="KKW10041.1"/>
    <property type="molecule type" value="Genomic_DNA"/>
</dbReference>
<name>A0A0G1VU96_9BACT</name>
<evidence type="ECO:0000313" key="2">
    <source>
        <dbReference type="EMBL" id="KKW10041.1"/>
    </source>
</evidence>
<accession>A0A0G1VU96</accession>
<sequence>MPISRCWDCAERHKVSDGYYCGRYSFRMSEETKPLPNCKVATGEAKPVGWRDKEKPKARPRREVEEEE</sequence>
<organism evidence="2 3">
    <name type="scientific">Candidatus Gottesmanbacteria bacterium GW2011_GWB1_49_7</name>
    <dbReference type="NCBI Taxonomy" id="1618448"/>
    <lineage>
        <taxon>Bacteria</taxon>
        <taxon>Candidatus Gottesmaniibacteriota</taxon>
    </lineage>
</organism>
<comment type="caution">
    <text evidence="2">The sequence shown here is derived from an EMBL/GenBank/DDBJ whole genome shotgun (WGS) entry which is preliminary data.</text>
</comment>
<reference evidence="2 3" key="1">
    <citation type="journal article" date="2015" name="Nature">
        <title>rRNA introns, odd ribosomes, and small enigmatic genomes across a large radiation of phyla.</title>
        <authorList>
            <person name="Brown C.T."/>
            <person name="Hug L.A."/>
            <person name="Thomas B.C."/>
            <person name="Sharon I."/>
            <person name="Castelle C.J."/>
            <person name="Singh A."/>
            <person name="Wilkins M.J."/>
            <person name="Williams K.H."/>
            <person name="Banfield J.F."/>
        </authorList>
    </citation>
    <scope>NUCLEOTIDE SEQUENCE [LARGE SCALE GENOMIC DNA]</scope>
</reference>
<proteinExistence type="predicted"/>
<dbReference type="Proteomes" id="UP000034588">
    <property type="component" value="Unassembled WGS sequence"/>
</dbReference>